<dbReference type="Pfam" id="PF04577">
    <property type="entry name" value="Glyco_transf_61"/>
    <property type="match status" value="1"/>
</dbReference>
<evidence type="ECO:0000256" key="6">
    <source>
        <dbReference type="ARBA" id="ARBA00023136"/>
    </source>
</evidence>
<organism evidence="9 10">
    <name type="scientific">Fragilariopsis cylindrus CCMP1102</name>
    <dbReference type="NCBI Taxonomy" id="635003"/>
    <lineage>
        <taxon>Eukaryota</taxon>
        <taxon>Sar</taxon>
        <taxon>Stramenopiles</taxon>
        <taxon>Ochrophyta</taxon>
        <taxon>Bacillariophyta</taxon>
        <taxon>Bacillariophyceae</taxon>
        <taxon>Bacillariophycidae</taxon>
        <taxon>Bacillariales</taxon>
        <taxon>Bacillariaceae</taxon>
        <taxon>Fragilariopsis</taxon>
    </lineage>
</organism>
<protein>
    <recommendedName>
        <fullName evidence="8">Glycosyltransferase 61 catalytic domain-containing protein</fullName>
    </recommendedName>
</protein>
<keyword evidence="4" id="KW-0812">Transmembrane</keyword>
<dbReference type="GO" id="GO:0016020">
    <property type="term" value="C:membrane"/>
    <property type="evidence" value="ECO:0007669"/>
    <property type="project" value="UniProtKB-SubCell"/>
</dbReference>
<dbReference type="KEGG" id="fcy:FRACYDRAFT_250232"/>
<dbReference type="InterPro" id="IPR049625">
    <property type="entry name" value="Glyco_transf_61_cat"/>
</dbReference>
<dbReference type="GO" id="GO:0016757">
    <property type="term" value="F:glycosyltransferase activity"/>
    <property type="evidence" value="ECO:0007669"/>
    <property type="project" value="UniProtKB-KW"/>
</dbReference>
<dbReference type="PANTHER" id="PTHR20961:SF38">
    <property type="entry name" value="PROTEIN O-LINKED-MANNOSE BETA-1,4-N-ACETYLGLUCOSAMINYLTRANSFERASE 2"/>
    <property type="match status" value="1"/>
</dbReference>
<dbReference type="PANTHER" id="PTHR20961">
    <property type="entry name" value="GLYCOSYLTRANSFERASE"/>
    <property type="match status" value="1"/>
</dbReference>
<comment type="subcellular location">
    <subcellularLocation>
        <location evidence="1">Membrane</location>
        <topology evidence="1">Single-pass membrane protein</topology>
    </subcellularLocation>
</comment>
<evidence type="ECO:0000256" key="5">
    <source>
        <dbReference type="ARBA" id="ARBA00022989"/>
    </source>
</evidence>
<keyword evidence="10" id="KW-1185">Reference proteome</keyword>
<sequence length="262" mass="29534">MKVPKALRTEFVNGFMTALLANNTLSFDLFLDKNKEYTKLNISVHVGNHIDTYQHLRDYGNKPRAYRMHHPNDAKVMRQIILDYYSRYVTNHASIVKALEEELYPNNSKNNSGDVITTTNSAAGVHYLSNFDGLSLQEQIAFMHKIDILIGPHGAQLTSVPFIPECGGILELFAPGHYIPDFFGSLSRATGHYHIAYYTGNITNRVEEVLVGSQKLPARTQSRSNTITNADPNVIIHGVKKLISNWQTCHCLTQVEKDACIW</sequence>
<reference evidence="9 10" key="1">
    <citation type="submission" date="2016-09" db="EMBL/GenBank/DDBJ databases">
        <title>Extensive genetic diversity and differential bi-allelic expression allows diatom success in the polar Southern Ocean.</title>
        <authorList>
            <consortium name="DOE Joint Genome Institute"/>
            <person name="Mock T."/>
            <person name="Otillar R.P."/>
            <person name="Strauss J."/>
            <person name="Dupont C."/>
            <person name="Frickenhaus S."/>
            <person name="Maumus F."/>
            <person name="Mcmullan M."/>
            <person name="Sanges R."/>
            <person name="Schmutz J."/>
            <person name="Toseland A."/>
            <person name="Valas R."/>
            <person name="Veluchamy A."/>
            <person name="Ward B.J."/>
            <person name="Allen A."/>
            <person name="Barry K."/>
            <person name="Falciatore A."/>
            <person name="Ferrante M."/>
            <person name="Fortunato A.E."/>
            <person name="Gloeckner G."/>
            <person name="Gruber A."/>
            <person name="Hipkin R."/>
            <person name="Janech M."/>
            <person name="Kroth P."/>
            <person name="Leese F."/>
            <person name="Lindquist E."/>
            <person name="Lyon B.R."/>
            <person name="Martin J."/>
            <person name="Mayer C."/>
            <person name="Parker M."/>
            <person name="Quesneville H."/>
            <person name="Raymond J."/>
            <person name="Uhlig C."/>
            <person name="Valentin K.U."/>
            <person name="Worden A.Z."/>
            <person name="Armbrust E.V."/>
            <person name="Bowler C."/>
            <person name="Green B."/>
            <person name="Moulton V."/>
            <person name="Van Oosterhout C."/>
            <person name="Grigoriev I."/>
        </authorList>
    </citation>
    <scope>NUCLEOTIDE SEQUENCE [LARGE SCALE GENOMIC DNA]</scope>
    <source>
        <strain evidence="9 10">CCMP1102</strain>
    </source>
</reference>
<keyword evidence="2" id="KW-0328">Glycosyltransferase</keyword>
<evidence type="ECO:0000256" key="1">
    <source>
        <dbReference type="ARBA" id="ARBA00004167"/>
    </source>
</evidence>
<dbReference type="Proteomes" id="UP000095751">
    <property type="component" value="Unassembled WGS sequence"/>
</dbReference>
<dbReference type="OrthoDB" id="48748at2759"/>
<keyword evidence="5" id="KW-1133">Transmembrane helix</keyword>
<dbReference type="AlphaFoldDB" id="A0A1E7EPX8"/>
<gene>
    <name evidence="9" type="ORF">FRACYDRAFT_250232</name>
</gene>
<proteinExistence type="predicted"/>
<dbReference type="InterPro" id="IPR007657">
    <property type="entry name" value="Glycosyltransferase_61"/>
</dbReference>
<evidence type="ECO:0000256" key="4">
    <source>
        <dbReference type="ARBA" id="ARBA00022692"/>
    </source>
</evidence>
<evidence type="ECO:0000256" key="7">
    <source>
        <dbReference type="ARBA" id="ARBA00023180"/>
    </source>
</evidence>
<evidence type="ECO:0000313" key="9">
    <source>
        <dbReference type="EMBL" id="OEU08012.1"/>
    </source>
</evidence>
<dbReference type="EMBL" id="KV784382">
    <property type="protein sequence ID" value="OEU08012.1"/>
    <property type="molecule type" value="Genomic_DNA"/>
</dbReference>
<keyword evidence="6" id="KW-0472">Membrane</keyword>
<keyword evidence="3" id="KW-0808">Transferase</keyword>
<dbReference type="InParanoid" id="A0A1E7EPX8"/>
<evidence type="ECO:0000259" key="8">
    <source>
        <dbReference type="Pfam" id="PF04577"/>
    </source>
</evidence>
<accession>A0A1E7EPX8</accession>
<feature type="domain" description="Glycosyltransferase 61 catalytic" evidence="8">
    <location>
        <begin position="54"/>
        <end position="168"/>
    </location>
</feature>
<evidence type="ECO:0000313" key="10">
    <source>
        <dbReference type="Proteomes" id="UP000095751"/>
    </source>
</evidence>
<evidence type="ECO:0000256" key="2">
    <source>
        <dbReference type="ARBA" id="ARBA00022676"/>
    </source>
</evidence>
<evidence type="ECO:0000256" key="3">
    <source>
        <dbReference type="ARBA" id="ARBA00022679"/>
    </source>
</evidence>
<name>A0A1E7EPX8_9STRA</name>
<keyword evidence="7" id="KW-0325">Glycoprotein</keyword>